<evidence type="ECO:0000256" key="2">
    <source>
        <dbReference type="SAM" id="Phobius"/>
    </source>
</evidence>
<keyword evidence="2" id="KW-0812">Transmembrane</keyword>
<organism evidence="4 5">
    <name type="scientific">Empedobacter stercoris</name>
    <dbReference type="NCBI Taxonomy" id="1628248"/>
    <lineage>
        <taxon>Bacteria</taxon>
        <taxon>Pseudomonadati</taxon>
        <taxon>Bacteroidota</taxon>
        <taxon>Flavobacteriia</taxon>
        <taxon>Flavobacteriales</taxon>
        <taxon>Weeksellaceae</taxon>
        <taxon>Empedobacter</taxon>
    </lineage>
</organism>
<comment type="caution">
    <text evidence="4">The sequence shown here is derived from an EMBL/GenBank/DDBJ whole genome shotgun (WGS) entry which is preliminary data.</text>
</comment>
<dbReference type="InterPro" id="IPR016032">
    <property type="entry name" value="Sig_transdc_resp-reg_C-effctor"/>
</dbReference>
<feature type="coiled-coil region" evidence="1">
    <location>
        <begin position="41"/>
        <end position="68"/>
    </location>
</feature>
<evidence type="ECO:0000313" key="4">
    <source>
        <dbReference type="EMBL" id="NOJ75299.1"/>
    </source>
</evidence>
<dbReference type="SMART" id="SM00421">
    <property type="entry name" value="HTH_LUXR"/>
    <property type="match status" value="1"/>
</dbReference>
<dbReference type="SUPFAM" id="SSF46894">
    <property type="entry name" value="C-terminal effector domain of the bipartite response regulators"/>
    <property type="match status" value="1"/>
</dbReference>
<reference evidence="4 5" key="1">
    <citation type="submission" date="2020-05" db="EMBL/GenBank/DDBJ databases">
        <title>Tigecycline resistant gene in Empedobacter stercoris.</title>
        <authorList>
            <person name="Chen Y."/>
            <person name="Cheng Y."/>
            <person name="Zhou K."/>
        </authorList>
    </citation>
    <scope>NUCLEOTIDE SEQUENCE [LARGE SCALE GENOMIC DNA]</scope>
    <source>
        <strain evidence="4 5">ES202</strain>
    </source>
</reference>
<gene>
    <name evidence="4" type="ORF">HMH06_05510</name>
</gene>
<feature type="domain" description="HTH luxR-type" evidence="3">
    <location>
        <begin position="133"/>
        <end position="190"/>
    </location>
</feature>
<dbReference type="RefSeq" id="WP_171622619.1">
    <property type="nucleotide sequence ID" value="NZ_CP053698.1"/>
</dbReference>
<keyword evidence="5" id="KW-1185">Reference proteome</keyword>
<accession>A0ABX1WLB8</accession>
<keyword evidence="2" id="KW-0472">Membrane</keyword>
<dbReference type="Proteomes" id="UP000580344">
    <property type="component" value="Unassembled WGS sequence"/>
</dbReference>
<proteinExistence type="predicted"/>
<evidence type="ECO:0000259" key="3">
    <source>
        <dbReference type="SMART" id="SM00421"/>
    </source>
</evidence>
<dbReference type="InterPro" id="IPR036388">
    <property type="entry name" value="WH-like_DNA-bd_sf"/>
</dbReference>
<evidence type="ECO:0000313" key="5">
    <source>
        <dbReference type="Proteomes" id="UP000580344"/>
    </source>
</evidence>
<dbReference type="EMBL" id="JABFOQ010000009">
    <property type="protein sequence ID" value="NOJ75299.1"/>
    <property type="molecule type" value="Genomic_DNA"/>
</dbReference>
<sequence>MILEQKRTVRIYTFGIAFLLFFIVIIFLMFQLQKSKSQKREVDNQLLIKKLEEKNKELTNKSLQILQTSEMLESTHKELIGLKLDHQNNNSKRILSRIITDLKKGSQVFNKEEFEKLYLEIEGDFYKRLLEKFPDLSKNELRLCAFLRLNLSSKEIASITQKSPQTITVARHRLRKKIGLSEQQNLVNFLISF</sequence>
<name>A0ABX1WLB8_9FLAO</name>
<feature type="transmembrane region" description="Helical" evidence="2">
    <location>
        <begin position="12"/>
        <end position="30"/>
    </location>
</feature>
<protein>
    <recommendedName>
        <fullName evidence="3">HTH luxR-type domain-containing protein</fullName>
    </recommendedName>
</protein>
<evidence type="ECO:0000256" key="1">
    <source>
        <dbReference type="SAM" id="Coils"/>
    </source>
</evidence>
<keyword evidence="1" id="KW-0175">Coiled coil</keyword>
<dbReference type="InterPro" id="IPR000792">
    <property type="entry name" value="Tscrpt_reg_LuxR_C"/>
</dbReference>
<keyword evidence="2" id="KW-1133">Transmembrane helix</keyword>
<dbReference type="Gene3D" id="1.10.10.10">
    <property type="entry name" value="Winged helix-like DNA-binding domain superfamily/Winged helix DNA-binding domain"/>
    <property type="match status" value="1"/>
</dbReference>